<sequence length="357" mass="41571">MAPLSVKEELMKQTLRMDYEPEQVVDISTLSREQWLAFRRLGIGGSDVAAIMGISPFVTSRDLYYDKIGVTPVIEEPEANWVAKEFGHRLEDLVAEIFSKKTGLEVFPVRIMFRHPLYPFMLADIDFFVRMPDGSFAILECKTCNYNAKEKWDDGKIPEHYVYQVRHYMSVVNISHAFIACLWGNNENDFVYRSLERDLMEEQDIIEQEGYFWREFVEKKVEPPLVGKPDLVLASIRRYSGYADKSIPEIPITTLDSKSLEKYLALSDEKSRLEKRKKEIDAEQRSISVPFVELMGQGCKAFLEDGTNRYKITFNPTRRTMIGKENLEKLKVQHPDIFKEYATETENRIFRLKKEAA</sequence>
<reference evidence="3" key="1">
    <citation type="submission" date="2020-06" db="EMBL/GenBank/DDBJ databases">
        <title>Characterization of fructooligosaccharide metabolism and fructooligosaccharide-degrading enzymes in human commensal butyrate producers.</title>
        <authorList>
            <person name="Tanno H."/>
            <person name="Fujii T."/>
            <person name="Hirano K."/>
            <person name="Maeno S."/>
            <person name="Tonozuka T."/>
            <person name="Sakamoto M."/>
            <person name="Ohkuma M."/>
            <person name="Tochio T."/>
            <person name="Endo A."/>
        </authorList>
    </citation>
    <scope>NUCLEOTIDE SEQUENCE</scope>
    <source>
        <strain evidence="3">JCM 17466</strain>
    </source>
</reference>
<dbReference type="InterPro" id="IPR011604">
    <property type="entry name" value="PDDEXK-like_dom_sf"/>
</dbReference>
<evidence type="ECO:0000313" key="3">
    <source>
        <dbReference type="EMBL" id="GFO84463.1"/>
    </source>
</evidence>
<keyword evidence="1" id="KW-0378">Hydrolase</keyword>
<dbReference type="InterPro" id="IPR011335">
    <property type="entry name" value="Restrct_endonuc-II-like"/>
</dbReference>
<feature type="domain" description="YqaJ viral recombinase" evidence="2">
    <location>
        <begin position="34"/>
        <end position="172"/>
    </location>
</feature>
<dbReference type="InterPro" id="IPR019080">
    <property type="entry name" value="YqaJ_viral_recombinase"/>
</dbReference>
<dbReference type="SUPFAM" id="SSF52980">
    <property type="entry name" value="Restriction endonuclease-like"/>
    <property type="match status" value="1"/>
</dbReference>
<dbReference type="Gene3D" id="3.90.320.10">
    <property type="match status" value="1"/>
</dbReference>
<dbReference type="NCBIfam" id="TIGR03033">
    <property type="entry name" value="phage_rel_nuc"/>
    <property type="match status" value="1"/>
</dbReference>
<comment type="caution">
    <text evidence="3">The sequence shown here is derived from an EMBL/GenBank/DDBJ whole genome shotgun (WGS) entry which is preliminary data.</text>
</comment>
<gene>
    <name evidence="3" type="primary">yqaJ</name>
    <name evidence="3" type="ORF">ANBU17_08100</name>
</gene>
<keyword evidence="4" id="KW-1185">Reference proteome</keyword>
<dbReference type="AlphaFoldDB" id="A0A916Q4W8"/>
<name>A0A916Q4W8_9FIRM</name>
<evidence type="ECO:0000256" key="1">
    <source>
        <dbReference type="ARBA" id="ARBA00022801"/>
    </source>
</evidence>
<evidence type="ECO:0000259" key="2">
    <source>
        <dbReference type="Pfam" id="PF09588"/>
    </source>
</evidence>
<evidence type="ECO:0000313" key="4">
    <source>
        <dbReference type="Proteomes" id="UP000613208"/>
    </source>
</evidence>
<dbReference type="GO" id="GO:0016787">
    <property type="term" value="F:hydrolase activity"/>
    <property type="evidence" value="ECO:0007669"/>
    <property type="project" value="UniProtKB-KW"/>
</dbReference>
<accession>A0A916Q4W8</accession>
<dbReference type="Proteomes" id="UP000613208">
    <property type="component" value="Unassembled WGS sequence"/>
</dbReference>
<dbReference type="Pfam" id="PF09588">
    <property type="entry name" value="YqaJ"/>
    <property type="match status" value="1"/>
</dbReference>
<protein>
    <recommendedName>
        <fullName evidence="2">YqaJ viral recombinase domain-containing protein</fullName>
    </recommendedName>
</protein>
<proteinExistence type="predicted"/>
<dbReference type="InterPro" id="IPR017482">
    <property type="entry name" value="Lambda-type_endonuclease"/>
</dbReference>
<organism evidence="3 4">
    <name type="scientific">Anaerostipes butyraticus</name>
    <dbReference type="NCBI Taxonomy" id="645466"/>
    <lineage>
        <taxon>Bacteria</taxon>
        <taxon>Bacillati</taxon>
        <taxon>Bacillota</taxon>
        <taxon>Clostridia</taxon>
        <taxon>Lachnospirales</taxon>
        <taxon>Lachnospiraceae</taxon>
        <taxon>Anaerostipes</taxon>
    </lineage>
</organism>
<dbReference type="EMBL" id="BLYI01000023">
    <property type="protein sequence ID" value="GFO84463.1"/>
    <property type="molecule type" value="Genomic_DNA"/>
</dbReference>